<feature type="compositionally biased region" description="Basic residues" evidence="1">
    <location>
        <begin position="1"/>
        <end position="12"/>
    </location>
</feature>
<proteinExistence type="predicted"/>
<sequence>MTDRLPRRKKKTAPGEGRQQHNLVPAAYQKPSRESRRPKRSWRRQAQIDRAYLDALNRLMSGTSDGGSKA</sequence>
<dbReference type="RefSeq" id="WP_090206427.1">
    <property type="nucleotide sequence ID" value="NZ_FOFO01000014.1"/>
</dbReference>
<protein>
    <submittedName>
        <fullName evidence="2">Uncharacterized protein</fullName>
    </submittedName>
</protein>
<accession>A0A1H9CJL6</accession>
<reference evidence="2 3" key="1">
    <citation type="submission" date="2016-10" db="EMBL/GenBank/DDBJ databases">
        <authorList>
            <person name="de Groot N.N."/>
        </authorList>
    </citation>
    <scope>NUCLEOTIDE SEQUENCE [LARGE SCALE GENOMIC DNA]</scope>
    <source>
        <strain evidence="2 3">B7-7</strain>
    </source>
</reference>
<dbReference type="EMBL" id="FOFO01000014">
    <property type="protein sequence ID" value="SEQ01354.1"/>
    <property type="molecule type" value="Genomic_DNA"/>
</dbReference>
<evidence type="ECO:0000313" key="3">
    <source>
        <dbReference type="Proteomes" id="UP000199496"/>
    </source>
</evidence>
<dbReference type="STRING" id="867345.SAMN05421693_11421"/>
<organism evidence="2 3">
    <name type="scientific">Ectothiorhodospira magna</name>
    <dbReference type="NCBI Taxonomy" id="867345"/>
    <lineage>
        <taxon>Bacteria</taxon>
        <taxon>Pseudomonadati</taxon>
        <taxon>Pseudomonadota</taxon>
        <taxon>Gammaproteobacteria</taxon>
        <taxon>Chromatiales</taxon>
        <taxon>Ectothiorhodospiraceae</taxon>
        <taxon>Ectothiorhodospira</taxon>
    </lineage>
</organism>
<name>A0A1H9CJL6_9GAMM</name>
<evidence type="ECO:0000256" key="1">
    <source>
        <dbReference type="SAM" id="MobiDB-lite"/>
    </source>
</evidence>
<dbReference type="Proteomes" id="UP000199496">
    <property type="component" value="Unassembled WGS sequence"/>
</dbReference>
<evidence type="ECO:0000313" key="2">
    <source>
        <dbReference type="EMBL" id="SEQ01354.1"/>
    </source>
</evidence>
<dbReference type="AlphaFoldDB" id="A0A1H9CJL6"/>
<feature type="region of interest" description="Disordered" evidence="1">
    <location>
        <begin position="1"/>
        <end position="46"/>
    </location>
</feature>
<keyword evidence="3" id="KW-1185">Reference proteome</keyword>
<gene>
    <name evidence="2" type="ORF">SAMN05421693_11421</name>
</gene>